<organism evidence="5">
    <name type="scientific">Leptolyngbya sp. NK1-12</name>
    <dbReference type="NCBI Taxonomy" id="2547451"/>
    <lineage>
        <taxon>Bacteria</taxon>
        <taxon>Bacillati</taxon>
        <taxon>Cyanobacteriota</taxon>
        <taxon>Cyanophyceae</taxon>
        <taxon>Leptolyngbyales</taxon>
        <taxon>Leptolyngbyaceae</taxon>
        <taxon>Leptolyngbya group</taxon>
        <taxon>Leptolyngbya</taxon>
    </lineage>
</organism>
<dbReference type="Gene3D" id="3.90.76.10">
    <property type="entry name" value="Dipeptide-binding Protein, Domain 1"/>
    <property type="match status" value="1"/>
</dbReference>
<dbReference type="PANTHER" id="PTHR30290:SF9">
    <property type="entry name" value="OLIGOPEPTIDE-BINDING PROTEIN APPA"/>
    <property type="match status" value="1"/>
</dbReference>
<protein>
    <submittedName>
        <fullName evidence="5">ABC transporter substrate-binding protein</fullName>
    </submittedName>
</protein>
<dbReference type="Gene3D" id="3.10.105.10">
    <property type="entry name" value="Dipeptide-binding Protein, Domain 3"/>
    <property type="match status" value="1"/>
</dbReference>
<reference evidence="5" key="1">
    <citation type="submission" date="2020-05" db="EMBL/GenBank/DDBJ databases">
        <authorList>
            <person name="Zhu T."/>
            <person name="Keshari N."/>
            <person name="Lu X."/>
        </authorList>
    </citation>
    <scope>NUCLEOTIDE SEQUENCE</scope>
    <source>
        <strain evidence="5">NK1-12</strain>
    </source>
</reference>
<dbReference type="InterPro" id="IPR000914">
    <property type="entry name" value="SBP_5_dom"/>
</dbReference>
<gene>
    <name evidence="5" type="ORF">HJG54_02495</name>
</gene>
<dbReference type="PANTHER" id="PTHR30290">
    <property type="entry name" value="PERIPLASMIC BINDING COMPONENT OF ABC TRANSPORTER"/>
    <property type="match status" value="1"/>
</dbReference>
<evidence type="ECO:0000313" key="5">
    <source>
        <dbReference type="EMBL" id="WNZ26393.1"/>
    </source>
</evidence>
<dbReference type="InterPro" id="IPR039424">
    <property type="entry name" value="SBP_5"/>
</dbReference>
<dbReference type="AlphaFoldDB" id="A0AA96WIW9"/>
<evidence type="ECO:0000256" key="2">
    <source>
        <dbReference type="ARBA" id="ARBA00022448"/>
    </source>
</evidence>
<dbReference type="Gene3D" id="3.40.190.10">
    <property type="entry name" value="Periplasmic binding protein-like II"/>
    <property type="match status" value="1"/>
</dbReference>
<dbReference type="PROSITE" id="PS51257">
    <property type="entry name" value="PROKAR_LIPOPROTEIN"/>
    <property type="match status" value="1"/>
</dbReference>
<dbReference type="EMBL" id="CP053586">
    <property type="protein sequence ID" value="WNZ26393.1"/>
    <property type="molecule type" value="Genomic_DNA"/>
</dbReference>
<evidence type="ECO:0000256" key="1">
    <source>
        <dbReference type="ARBA" id="ARBA00005695"/>
    </source>
</evidence>
<accession>A0AA96WIW9</accession>
<evidence type="ECO:0000259" key="4">
    <source>
        <dbReference type="Pfam" id="PF00496"/>
    </source>
</evidence>
<sequence>MLKLKWNVGLRQAMTLLLTLVLILSLVACNPSQFRTQAAQVPRLVRTTISEPKTFNYVTSDDANSSEIIALLYDSLLSTNGVTGELEPGLAESWEISPDQKRIIYKLRPGLKWSDGTPITVDDIVFTYTDIIFNEKIPTSTADIFRIGDEGIFPTVRKLDEQRVEFAAPEPFAPLLRFAGGAFLPKHALEKTVTTLDSEGNPQFLSTWGTDSDPKQIVGSGPYRIKSYQPSERVILERNPYYWRKDAQGNQQPYIEQFIIQIVASTDVSLMQFRAGGVDLEGVTPDSFSLIKREEERGNFRIYEGGPALSSQFLSFNLNMGKRNGKPVVDPIKSRWFNTLEFRRAVAHAIDRPTMINNIYKGLGVPQHSPIYIQSPYYFPPEKGLPTYEYDPAKAKELLLQAGFKYDAANRLVDAEGNLVRFSLITNAGNKIREAMATQIKQDLAQIGIQVDFQPIAFNTLVSKMSDTLDWDAILLGFSGAGVEPDGGRNVWSPNGRLHVFNQTPAPGQPPLEGQQFADWEIALGRLYVQGGQQLDDEKRKAIYAEAQVLAQTYVPLVFLVNPLSLSAVSNRIQGVNYAALGGALWNIHELQLTEN</sequence>
<dbReference type="GO" id="GO:1904680">
    <property type="term" value="F:peptide transmembrane transporter activity"/>
    <property type="evidence" value="ECO:0007669"/>
    <property type="project" value="TreeGrafter"/>
</dbReference>
<dbReference type="CDD" id="cd08500">
    <property type="entry name" value="PBP2_NikA_DppA_OppA_like_4"/>
    <property type="match status" value="1"/>
</dbReference>
<dbReference type="Pfam" id="PF00496">
    <property type="entry name" value="SBP_bac_5"/>
    <property type="match status" value="1"/>
</dbReference>
<feature type="domain" description="Solute-binding protein family 5" evidence="4">
    <location>
        <begin position="85"/>
        <end position="493"/>
    </location>
</feature>
<dbReference type="InterPro" id="IPR030678">
    <property type="entry name" value="Peptide/Ni-bd"/>
</dbReference>
<name>A0AA96WIW9_9CYAN</name>
<dbReference type="GO" id="GO:0043190">
    <property type="term" value="C:ATP-binding cassette (ABC) transporter complex"/>
    <property type="evidence" value="ECO:0007669"/>
    <property type="project" value="InterPro"/>
</dbReference>
<dbReference type="GO" id="GO:0042597">
    <property type="term" value="C:periplasmic space"/>
    <property type="evidence" value="ECO:0007669"/>
    <property type="project" value="UniProtKB-ARBA"/>
</dbReference>
<keyword evidence="2" id="KW-0813">Transport</keyword>
<proteinExistence type="inferred from homology"/>
<dbReference type="PIRSF" id="PIRSF002741">
    <property type="entry name" value="MppA"/>
    <property type="match status" value="1"/>
</dbReference>
<evidence type="ECO:0000256" key="3">
    <source>
        <dbReference type="ARBA" id="ARBA00022729"/>
    </source>
</evidence>
<comment type="similarity">
    <text evidence="1">Belongs to the bacterial solute-binding protein 5 family.</text>
</comment>
<dbReference type="GO" id="GO:0015833">
    <property type="term" value="P:peptide transport"/>
    <property type="evidence" value="ECO:0007669"/>
    <property type="project" value="TreeGrafter"/>
</dbReference>
<keyword evidence="3" id="KW-0732">Signal</keyword>
<dbReference type="SUPFAM" id="SSF53850">
    <property type="entry name" value="Periplasmic binding protein-like II"/>
    <property type="match status" value="1"/>
</dbReference>